<accession>A0A6N6RGW4</accession>
<dbReference type="EMBL" id="WBVO01000006">
    <property type="protein sequence ID" value="KAB2809983.1"/>
    <property type="molecule type" value="Genomic_DNA"/>
</dbReference>
<protein>
    <submittedName>
        <fullName evidence="1">Uncharacterized protein</fullName>
    </submittedName>
</protein>
<dbReference type="RefSeq" id="WP_151667484.1">
    <property type="nucleotide sequence ID" value="NZ_WBVO01000006.1"/>
</dbReference>
<dbReference type="AlphaFoldDB" id="A0A6N6RGW4"/>
<evidence type="ECO:0000313" key="1">
    <source>
        <dbReference type="EMBL" id="KAB2809983.1"/>
    </source>
</evidence>
<proteinExistence type="predicted"/>
<comment type="caution">
    <text evidence="1">The sequence shown here is derived from an EMBL/GenBank/DDBJ whole genome shotgun (WGS) entry which is preliminary data.</text>
</comment>
<name>A0A6N6RGW4_9FLAO</name>
<reference evidence="1 2" key="1">
    <citation type="submission" date="2019-09" db="EMBL/GenBank/DDBJ databases">
        <title>Genomes of family Cryomorphaceae.</title>
        <authorList>
            <person name="Bowman J.P."/>
        </authorList>
    </citation>
    <scope>NUCLEOTIDE SEQUENCE [LARGE SCALE GENOMIC DNA]</scope>
    <source>
        <strain evidence="1 2">LMG 25704</strain>
    </source>
</reference>
<organism evidence="1 2">
    <name type="scientific">Phaeocystidibacter luteus</name>
    <dbReference type="NCBI Taxonomy" id="911197"/>
    <lineage>
        <taxon>Bacteria</taxon>
        <taxon>Pseudomonadati</taxon>
        <taxon>Bacteroidota</taxon>
        <taxon>Flavobacteriia</taxon>
        <taxon>Flavobacteriales</taxon>
        <taxon>Phaeocystidibacteraceae</taxon>
        <taxon>Phaeocystidibacter</taxon>
    </lineage>
</organism>
<sequence>MNLSVTSNANEIEITYEMSPAANSNTPRYALVFLFEGSNVSPANYTAFTEVRQANSSPTTITITASELSDFGFTSGEQIYVRVYGDSFYSNDYEENGASVFPNVNLTSAQAVSVVVP</sequence>
<keyword evidence="2" id="KW-1185">Reference proteome</keyword>
<evidence type="ECO:0000313" key="2">
    <source>
        <dbReference type="Proteomes" id="UP000468650"/>
    </source>
</evidence>
<dbReference type="Proteomes" id="UP000468650">
    <property type="component" value="Unassembled WGS sequence"/>
</dbReference>
<dbReference type="OrthoDB" id="644679at2"/>
<gene>
    <name evidence="1" type="ORF">F8C67_08875</name>
</gene>